<accession>A0A1F7F359</accession>
<sequence length="119" mass="13648">MNKKDLKKQYTQTPLTMGVYQIRNLTNGKIFIDSGLNMPGRINSSRFQLSLGSHMNKALQQEYTATGPNNFTFEVLDHLEPKEDPATDYTGDLNMLLEMWIEKLQPFDEKGYNKRTAAT</sequence>
<dbReference type="Gene3D" id="3.40.1440.10">
    <property type="entry name" value="GIY-YIG endonuclease"/>
    <property type="match status" value="1"/>
</dbReference>
<dbReference type="Proteomes" id="UP000179243">
    <property type="component" value="Unassembled WGS sequence"/>
</dbReference>
<organism evidence="1 2">
    <name type="scientific">Candidatus Raymondbacteria bacterium RIFOXYD12_FULL_49_13</name>
    <dbReference type="NCBI Taxonomy" id="1817890"/>
    <lineage>
        <taxon>Bacteria</taxon>
        <taxon>Raymondiibacteriota</taxon>
    </lineage>
</organism>
<dbReference type="EMBL" id="MFYX01000133">
    <property type="protein sequence ID" value="OGK01095.1"/>
    <property type="molecule type" value="Genomic_DNA"/>
</dbReference>
<protein>
    <recommendedName>
        <fullName evidence="3">GIY-YIG domain-containing protein</fullName>
    </recommendedName>
</protein>
<evidence type="ECO:0000313" key="2">
    <source>
        <dbReference type="Proteomes" id="UP000179243"/>
    </source>
</evidence>
<dbReference type="AlphaFoldDB" id="A0A1F7F359"/>
<name>A0A1F7F359_UNCRA</name>
<evidence type="ECO:0008006" key="3">
    <source>
        <dbReference type="Google" id="ProtNLM"/>
    </source>
</evidence>
<dbReference type="InterPro" id="IPR035901">
    <property type="entry name" value="GIY-YIG_endonuc_sf"/>
</dbReference>
<evidence type="ECO:0000313" key="1">
    <source>
        <dbReference type="EMBL" id="OGK01095.1"/>
    </source>
</evidence>
<dbReference type="CDD" id="cd10451">
    <property type="entry name" value="GIY-YIG_LuxR_like"/>
    <property type="match status" value="1"/>
</dbReference>
<comment type="caution">
    <text evidence="1">The sequence shown here is derived from an EMBL/GenBank/DDBJ whole genome shotgun (WGS) entry which is preliminary data.</text>
</comment>
<dbReference type="SUPFAM" id="SSF82771">
    <property type="entry name" value="GIY-YIG endonuclease"/>
    <property type="match status" value="1"/>
</dbReference>
<gene>
    <name evidence="1" type="ORF">A2519_20270</name>
</gene>
<proteinExistence type="predicted"/>
<reference evidence="1 2" key="1">
    <citation type="journal article" date="2016" name="Nat. Commun.">
        <title>Thousands of microbial genomes shed light on interconnected biogeochemical processes in an aquifer system.</title>
        <authorList>
            <person name="Anantharaman K."/>
            <person name="Brown C.T."/>
            <person name="Hug L.A."/>
            <person name="Sharon I."/>
            <person name="Castelle C.J."/>
            <person name="Probst A.J."/>
            <person name="Thomas B.C."/>
            <person name="Singh A."/>
            <person name="Wilkins M.J."/>
            <person name="Karaoz U."/>
            <person name="Brodie E.L."/>
            <person name="Williams K.H."/>
            <person name="Hubbard S.S."/>
            <person name="Banfield J.F."/>
        </authorList>
    </citation>
    <scope>NUCLEOTIDE SEQUENCE [LARGE SCALE GENOMIC DNA]</scope>
</reference>